<comment type="subcellular location">
    <subcellularLocation>
        <location evidence="1">Nucleus</location>
    </subcellularLocation>
</comment>
<gene>
    <name evidence="8" type="ORF">DBRI00130_LOCUS43020</name>
</gene>
<accession>A0A7S4T9G6</accession>
<feature type="domain" description="PARP-type" evidence="7">
    <location>
        <begin position="23"/>
        <end position="50"/>
    </location>
</feature>
<keyword evidence="5" id="KW-0539">Nucleus</keyword>
<evidence type="ECO:0000256" key="6">
    <source>
        <dbReference type="SAM" id="MobiDB-lite"/>
    </source>
</evidence>
<dbReference type="InterPro" id="IPR001510">
    <property type="entry name" value="Znf_PARP"/>
</dbReference>
<evidence type="ECO:0000256" key="3">
    <source>
        <dbReference type="ARBA" id="ARBA00022771"/>
    </source>
</evidence>
<sequence length="254" mass="29349">MSKTQNRDCRRDGIPFQENGMRYKIEPAAAERSTCEGCKHKIKAGSTRVGTSSQASLYGGWVYRHLFCTDYETVRDIRTTYQIDGLIETINHDVDDYSVVPRYNLLTKSEKEIVASRFESILLDGKARASTRRLTAKERRMKEVQLKTARTNRRKIPIEQQNWRAQLNAGELDGESGRYFKKVLRSLGVSQQGSAYDCLRRLKEYVKKEEEQGEEKDNNSKKKKRKNSKGNSDCVISMKKRRKLLPELDLEAEV</sequence>
<evidence type="ECO:0000313" key="8">
    <source>
        <dbReference type="EMBL" id="CAE4666191.1"/>
    </source>
</evidence>
<evidence type="ECO:0000256" key="4">
    <source>
        <dbReference type="ARBA" id="ARBA00022833"/>
    </source>
</evidence>
<keyword evidence="2" id="KW-0479">Metal-binding</keyword>
<organism evidence="8">
    <name type="scientific">Ditylum brightwellii</name>
    <dbReference type="NCBI Taxonomy" id="49249"/>
    <lineage>
        <taxon>Eukaryota</taxon>
        <taxon>Sar</taxon>
        <taxon>Stramenopiles</taxon>
        <taxon>Ochrophyta</taxon>
        <taxon>Bacillariophyta</taxon>
        <taxon>Mediophyceae</taxon>
        <taxon>Lithodesmiophycidae</taxon>
        <taxon>Lithodesmiales</taxon>
        <taxon>Lithodesmiaceae</taxon>
        <taxon>Ditylum</taxon>
    </lineage>
</organism>
<reference evidence="8" key="1">
    <citation type="submission" date="2021-01" db="EMBL/GenBank/DDBJ databases">
        <authorList>
            <person name="Corre E."/>
            <person name="Pelletier E."/>
            <person name="Niang G."/>
            <person name="Scheremetjew M."/>
            <person name="Finn R."/>
            <person name="Kale V."/>
            <person name="Holt S."/>
            <person name="Cochrane G."/>
            <person name="Meng A."/>
            <person name="Brown T."/>
            <person name="Cohen L."/>
        </authorList>
    </citation>
    <scope>NUCLEOTIDE SEQUENCE</scope>
    <source>
        <strain evidence="8">GSO104</strain>
    </source>
</reference>
<dbReference type="GO" id="GO:0005634">
    <property type="term" value="C:nucleus"/>
    <property type="evidence" value="ECO:0007669"/>
    <property type="project" value="UniProtKB-SubCell"/>
</dbReference>
<dbReference type="AlphaFoldDB" id="A0A7S4T9G6"/>
<feature type="compositionally biased region" description="Basic and acidic residues" evidence="6">
    <location>
        <begin position="208"/>
        <end position="220"/>
    </location>
</feature>
<dbReference type="InterPro" id="IPR036957">
    <property type="entry name" value="Znf_PARP_sf"/>
</dbReference>
<dbReference type="EMBL" id="HBNS01059806">
    <property type="protein sequence ID" value="CAE4666191.1"/>
    <property type="molecule type" value="Transcribed_RNA"/>
</dbReference>
<evidence type="ECO:0000259" key="7">
    <source>
        <dbReference type="PROSITE" id="PS50064"/>
    </source>
</evidence>
<evidence type="ECO:0000256" key="1">
    <source>
        <dbReference type="ARBA" id="ARBA00004123"/>
    </source>
</evidence>
<protein>
    <recommendedName>
        <fullName evidence="7">PARP-type domain-containing protein</fullName>
    </recommendedName>
</protein>
<keyword evidence="4" id="KW-0862">Zinc</keyword>
<dbReference type="PROSITE" id="PS50064">
    <property type="entry name" value="ZF_PARP_2"/>
    <property type="match status" value="1"/>
</dbReference>
<keyword evidence="3" id="KW-0863">Zinc-finger</keyword>
<feature type="region of interest" description="Disordered" evidence="6">
    <location>
        <begin position="208"/>
        <end position="237"/>
    </location>
</feature>
<name>A0A7S4T9G6_9STRA</name>
<evidence type="ECO:0000256" key="2">
    <source>
        <dbReference type="ARBA" id="ARBA00022723"/>
    </source>
</evidence>
<dbReference type="GO" id="GO:0008270">
    <property type="term" value="F:zinc ion binding"/>
    <property type="evidence" value="ECO:0007669"/>
    <property type="project" value="UniProtKB-KW"/>
</dbReference>
<dbReference type="GO" id="GO:0003677">
    <property type="term" value="F:DNA binding"/>
    <property type="evidence" value="ECO:0007669"/>
    <property type="project" value="InterPro"/>
</dbReference>
<dbReference type="SUPFAM" id="SSF57716">
    <property type="entry name" value="Glucocorticoid receptor-like (DNA-binding domain)"/>
    <property type="match status" value="1"/>
</dbReference>
<proteinExistence type="predicted"/>
<dbReference type="SMART" id="SM01336">
    <property type="entry name" value="zf-PARP"/>
    <property type="match status" value="1"/>
</dbReference>
<dbReference type="Gene3D" id="3.30.1740.10">
    <property type="entry name" value="Zinc finger, PARP-type"/>
    <property type="match status" value="1"/>
</dbReference>
<evidence type="ECO:0000256" key="5">
    <source>
        <dbReference type="ARBA" id="ARBA00023242"/>
    </source>
</evidence>